<keyword evidence="7" id="KW-1185">Reference proteome</keyword>
<gene>
    <name evidence="6" type="ORF">BJ322DRAFT_1107071</name>
</gene>
<dbReference type="PROSITE" id="PS50082">
    <property type="entry name" value="WD_REPEATS_2"/>
    <property type="match status" value="1"/>
</dbReference>
<evidence type="ECO:0000313" key="7">
    <source>
        <dbReference type="Proteomes" id="UP000736335"/>
    </source>
</evidence>
<evidence type="ECO:0000313" key="6">
    <source>
        <dbReference type="EMBL" id="KAF9786987.1"/>
    </source>
</evidence>
<dbReference type="GO" id="GO:0006887">
    <property type="term" value="P:exocytosis"/>
    <property type="evidence" value="ECO:0007669"/>
    <property type="project" value="UniProtKB-KW"/>
</dbReference>
<dbReference type="PANTHER" id="PTHR10241">
    <property type="entry name" value="LETHAL 2 GIANT LARVAE PROTEIN"/>
    <property type="match status" value="1"/>
</dbReference>
<dbReference type="GO" id="GO:0005737">
    <property type="term" value="C:cytoplasm"/>
    <property type="evidence" value="ECO:0007669"/>
    <property type="project" value="TreeGrafter"/>
</dbReference>
<accession>A0A9P6L8B9</accession>
<dbReference type="GO" id="GO:0005096">
    <property type="term" value="F:GTPase activator activity"/>
    <property type="evidence" value="ECO:0007669"/>
    <property type="project" value="TreeGrafter"/>
</dbReference>
<dbReference type="AlphaFoldDB" id="A0A9P6L8B9"/>
<dbReference type="SUPFAM" id="SSF50978">
    <property type="entry name" value="WD40 repeat-like"/>
    <property type="match status" value="2"/>
</dbReference>
<keyword evidence="3" id="KW-0853">WD repeat</keyword>
<evidence type="ECO:0000259" key="5">
    <source>
        <dbReference type="Pfam" id="PF08596"/>
    </source>
</evidence>
<reference evidence="6" key="2">
    <citation type="submission" date="2020-11" db="EMBL/GenBank/DDBJ databases">
        <authorList>
            <consortium name="DOE Joint Genome Institute"/>
            <person name="Kuo A."/>
            <person name="Miyauchi S."/>
            <person name="Kiss E."/>
            <person name="Drula E."/>
            <person name="Kohler A."/>
            <person name="Sanchez-Garcia M."/>
            <person name="Andreopoulos B."/>
            <person name="Barry K.W."/>
            <person name="Bonito G."/>
            <person name="Buee M."/>
            <person name="Carver A."/>
            <person name="Chen C."/>
            <person name="Cichocki N."/>
            <person name="Clum A."/>
            <person name="Culley D."/>
            <person name="Crous P.W."/>
            <person name="Fauchery L."/>
            <person name="Girlanda M."/>
            <person name="Hayes R."/>
            <person name="Keri Z."/>
            <person name="Labutti K."/>
            <person name="Lipzen A."/>
            <person name="Lombard V."/>
            <person name="Magnuson J."/>
            <person name="Maillard F."/>
            <person name="Morin E."/>
            <person name="Murat C."/>
            <person name="Nolan M."/>
            <person name="Ohm R."/>
            <person name="Pangilinan J."/>
            <person name="Pereira M."/>
            <person name="Perotto S."/>
            <person name="Peter M."/>
            <person name="Riley R."/>
            <person name="Sitrit Y."/>
            <person name="Stielow B."/>
            <person name="Szollosi G."/>
            <person name="Zifcakova L."/>
            <person name="Stursova M."/>
            <person name="Spatafora J.W."/>
            <person name="Tedersoo L."/>
            <person name="Vaario L.-M."/>
            <person name="Yamada A."/>
            <person name="Yan M."/>
            <person name="Wang P."/>
            <person name="Xu J."/>
            <person name="Bruns T."/>
            <person name="Baldrian P."/>
            <person name="Vilgalys R."/>
            <person name="Henrissat B."/>
            <person name="Grigoriev I.V."/>
            <person name="Hibbett D."/>
            <person name="Nagy L.G."/>
            <person name="Martin F.M."/>
        </authorList>
    </citation>
    <scope>NUCLEOTIDE SEQUENCE</scope>
    <source>
        <strain evidence="6">UH-Tt-Lm1</strain>
    </source>
</reference>
<dbReference type="GO" id="GO:0006893">
    <property type="term" value="P:Golgi to plasma membrane transport"/>
    <property type="evidence" value="ECO:0007669"/>
    <property type="project" value="TreeGrafter"/>
</dbReference>
<dbReference type="GO" id="GO:0045159">
    <property type="term" value="F:myosin II binding"/>
    <property type="evidence" value="ECO:0007669"/>
    <property type="project" value="TreeGrafter"/>
</dbReference>
<feature type="region of interest" description="Disordered" evidence="4">
    <location>
        <begin position="994"/>
        <end position="1020"/>
    </location>
</feature>
<dbReference type="EMBL" id="WIUZ02000005">
    <property type="protein sequence ID" value="KAF9786987.1"/>
    <property type="molecule type" value="Genomic_DNA"/>
</dbReference>
<dbReference type="Pfam" id="PF00400">
    <property type="entry name" value="WD40"/>
    <property type="match status" value="1"/>
</dbReference>
<protein>
    <submittedName>
        <fullName evidence="6">Lethal giant larvae like, C-terminal-domain-containing protein</fullName>
    </submittedName>
</protein>
<comment type="similarity">
    <text evidence="1">Belongs to the WD repeat L(2)GL family.</text>
</comment>
<evidence type="ECO:0000256" key="2">
    <source>
        <dbReference type="ARBA" id="ARBA00022483"/>
    </source>
</evidence>
<evidence type="ECO:0000256" key="1">
    <source>
        <dbReference type="ARBA" id="ARBA00008070"/>
    </source>
</evidence>
<dbReference type="Pfam" id="PF08596">
    <property type="entry name" value="Lgl_C"/>
    <property type="match status" value="1"/>
</dbReference>
<keyword evidence="2" id="KW-0268">Exocytosis</keyword>
<feature type="domain" description="Lethal giant larvae (Lgl)-like C-terminal" evidence="5">
    <location>
        <begin position="669"/>
        <end position="1002"/>
    </location>
</feature>
<dbReference type="InterPro" id="IPR015943">
    <property type="entry name" value="WD40/YVTN_repeat-like_dom_sf"/>
</dbReference>
<proteinExistence type="inferred from homology"/>
<sequence>MSMFNFKLGKSTNLDISSELLDAGDFTPERFLTLEYAHDITVQAFDPLTGLLVIGTRAGVVWLIGSKGVQERIKASDCPIKFLDFAQVSNKLICLDTTNRLHVWDLTQPRLRRTATHKFTEEVTCITTSPSHEHVFFGLKGGRIKTYDLLCSRVSPFEMPCALNEHRKKLGIPITRGSDIPVALVIHPRDLNLIFICYTGAIALVDLKERSACRVYELTIPSGAPGPEWAPSPALLTIRNPFVSCIAIHPTGHFFAAGYEDGSIAVWATEDEDKPLLVRSIDEVDINLINEELLNLTLEPSDKKPNDKPAPEPIYKLAWSGYSNSADPRGGTHTLAVLGGGRGQESSGVTVFSFSAFNPADNGTDPKIALPPSIRKAMYDCLSNPGVYTYQSESTVTDFMLLPRDTPHFSGNFNPVAILLVFNGGGDKRSISIMEFPPGTLAIIPEPQGMARSISSGTAEAIGQELAETLHEMQDSSDPERLTLPNLLCTGSSSVVGGEITLLSATSYGTLCPQDLEASLSEYGLRGGAAWMDAKNDDCVHAKFEPRRVLVTWHRDLTIRIQDISPHLQVSSEEKPLQGPFPRPLPSLTIDLFSVLSDPDVLERCSQDALREGSMINAYLTPESLECLAIFQTGDIFIYQLESDARQLKPSDKDMISLTHILIPPPARYRPLLMIPSRRGPISTFGASDMGFFAFAYNDGSLVVLDMRGPNFILQDVNSDTYRRHSFLKHSSTDPLVSLDWAIFKLSSEKAPGIHLVAIRASGSTSVYTIEKSVQTHQFQASPKPVPAEAVLQCFPYGSYILDSTTGVQCAASRSRYSDLVQGRLDGDTYWITAGHKGLRCSLNIDGDRLGRVDFGSRSGVVESAHVVHKHRSCVVGAFTDKGQLFVYSIPRLEHMYTVPVTLSSPRSLNIDENGDYVDWTIKDNIVHKCELGTLFGLRRKTLYHDKVLDILRDKKKLPAQPQPVSVGPSTLLGQMYAYVGGQGTTGSQIDALLGGPDRPIPQPKDNTPSPPGSSQSYTDRANVAKDSLANGANDLYSRLGSAVNERGQMLDGLEDTVNSLRTGSENMLAQAKRLAAEQSTRGWFNF</sequence>
<dbReference type="Proteomes" id="UP000736335">
    <property type="component" value="Unassembled WGS sequence"/>
</dbReference>
<comment type="caution">
    <text evidence="6">The sequence shown here is derived from an EMBL/GenBank/DDBJ whole genome shotgun (WGS) entry which is preliminary data.</text>
</comment>
<dbReference type="SMART" id="SM00320">
    <property type="entry name" value="WD40"/>
    <property type="match status" value="4"/>
</dbReference>
<name>A0A9P6L8B9_9AGAM</name>
<feature type="repeat" description="WD" evidence="3">
    <location>
        <begin position="236"/>
        <end position="267"/>
    </location>
</feature>
<evidence type="ECO:0000256" key="4">
    <source>
        <dbReference type="SAM" id="MobiDB-lite"/>
    </source>
</evidence>
<feature type="compositionally biased region" description="Polar residues" evidence="4">
    <location>
        <begin position="1005"/>
        <end position="1020"/>
    </location>
</feature>
<dbReference type="InterPro" id="IPR013905">
    <property type="entry name" value="Lgl_C_dom"/>
</dbReference>
<dbReference type="InterPro" id="IPR036322">
    <property type="entry name" value="WD40_repeat_dom_sf"/>
</dbReference>
<organism evidence="6 7">
    <name type="scientific">Thelephora terrestris</name>
    <dbReference type="NCBI Taxonomy" id="56493"/>
    <lineage>
        <taxon>Eukaryota</taxon>
        <taxon>Fungi</taxon>
        <taxon>Dikarya</taxon>
        <taxon>Basidiomycota</taxon>
        <taxon>Agaricomycotina</taxon>
        <taxon>Agaricomycetes</taxon>
        <taxon>Thelephorales</taxon>
        <taxon>Thelephoraceae</taxon>
        <taxon>Thelephora</taxon>
    </lineage>
</organism>
<dbReference type="PANTHER" id="PTHR10241:SF25">
    <property type="entry name" value="TOMOSYN, ISOFORM C"/>
    <property type="match status" value="1"/>
</dbReference>
<dbReference type="OrthoDB" id="19944at2759"/>
<dbReference type="GO" id="GO:0019905">
    <property type="term" value="F:syntaxin binding"/>
    <property type="evidence" value="ECO:0007669"/>
    <property type="project" value="TreeGrafter"/>
</dbReference>
<reference evidence="6" key="1">
    <citation type="journal article" date="2020" name="Nat. Commun.">
        <title>Large-scale genome sequencing of mycorrhizal fungi provides insights into the early evolution of symbiotic traits.</title>
        <authorList>
            <person name="Miyauchi S."/>
            <person name="Kiss E."/>
            <person name="Kuo A."/>
            <person name="Drula E."/>
            <person name="Kohler A."/>
            <person name="Sanchez-Garcia M."/>
            <person name="Morin E."/>
            <person name="Andreopoulos B."/>
            <person name="Barry K.W."/>
            <person name="Bonito G."/>
            <person name="Buee M."/>
            <person name="Carver A."/>
            <person name="Chen C."/>
            <person name="Cichocki N."/>
            <person name="Clum A."/>
            <person name="Culley D."/>
            <person name="Crous P.W."/>
            <person name="Fauchery L."/>
            <person name="Girlanda M."/>
            <person name="Hayes R.D."/>
            <person name="Keri Z."/>
            <person name="LaButti K."/>
            <person name="Lipzen A."/>
            <person name="Lombard V."/>
            <person name="Magnuson J."/>
            <person name="Maillard F."/>
            <person name="Murat C."/>
            <person name="Nolan M."/>
            <person name="Ohm R.A."/>
            <person name="Pangilinan J."/>
            <person name="Pereira M.F."/>
            <person name="Perotto S."/>
            <person name="Peter M."/>
            <person name="Pfister S."/>
            <person name="Riley R."/>
            <person name="Sitrit Y."/>
            <person name="Stielow J.B."/>
            <person name="Szollosi G."/>
            <person name="Zifcakova L."/>
            <person name="Stursova M."/>
            <person name="Spatafora J.W."/>
            <person name="Tedersoo L."/>
            <person name="Vaario L.M."/>
            <person name="Yamada A."/>
            <person name="Yan M."/>
            <person name="Wang P."/>
            <person name="Xu J."/>
            <person name="Bruns T."/>
            <person name="Baldrian P."/>
            <person name="Vilgalys R."/>
            <person name="Dunand C."/>
            <person name="Henrissat B."/>
            <person name="Grigoriev I.V."/>
            <person name="Hibbett D."/>
            <person name="Nagy L.G."/>
            <person name="Martin F.M."/>
        </authorList>
    </citation>
    <scope>NUCLEOTIDE SEQUENCE</scope>
    <source>
        <strain evidence="6">UH-Tt-Lm1</strain>
    </source>
</reference>
<dbReference type="CDD" id="cd15873">
    <property type="entry name" value="R-SNARE_STXBP5_6"/>
    <property type="match status" value="1"/>
</dbReference>
<dbReference type="GO" id="GO:0005886">
    <property type="term" value="C:plasma membrane"/>
    <property type="evidence" value="ECO:0007669"/>
    <property type="project" value="TreeGrafter"/>
</dbReference>
<dbReference type="Gene3D" id="2.130.10.10">
    <property type="entry name" value="YVTN repeat-like/Quinoprotein amine dehydrogenase"/>
    <property type="match status" value="2"/>
</dbReference>
<evidence type="ECO:0000256" key="3">
    <source>
        <dbReference type="PROSITE-ProRule" id="PRU00221"/>
    </source>
</evidence>
<dbReference type="InterPro" id="IPR001680">
    <property type="entry name" value="WD40_rpt"/>
</dbReference>